<evidence type="ECO:0000313" key="3">
    <source>
        <dbReference type="Proteomes" id="UP001497525"/>
    </source>
</evidence>
<comment type="caution">
    <text evidence="2">The sequence shown here is derived from an EMBL/GenBank/DDBJ whole genome shotgun (WGS) entry which is preliminary data.</text>
</comment>
<reference evidence="2" key="1">
    <citation type="submission" date="2024-06" db="EMBL/GenBank/DDBJ databases">
        <authorList>
            <person name="Liu X."/>
            <person name="Lenzi L."/>
            <person name="Haldenby T S."/>
            <person name="Uol C."/>
        </authorList>
    </citation>
    <scope>NUCLEOTIDE SEQUENCE</scope>
</reference>
<feature type="signal peptide" evidence="1">
    <location>
        <begin position="1"/>
        <end position="16"/>
    </location>
</feature>
<dbReference type="AlphaFoldDB" id="A0AAV2TGT6"/>
<gene>
    <name evidence="2" type="ORF">CDAUBV1_LOCUS9516</name>
</gene>
<keyword evidence="1" id="KW-0732">Signal</keyword>
<dbReference type="Proteomes" id="UP001497525">
    <property type="component" value="Unassembled WGS sequence"/>
</dbReference>
<dbReference type="InterPro" id="IPR011001">
    <property type="entry name" value="Saposin-like"/>
</dbReference>
<accession>A0AAV2TGT6</accession>
<name>A0AAV2TGT6_CALDB</name>
<dbReference type="Gene3D" id="1.10.225.10">
    <property type="entry name" value="Saposin-like"/>
    <property type="match status" value="1"/>
</dbReference>
<evidence type="ECO:0000256" key="1">
    <source>
        <dbReference type="SAM" id="SignalP"/>
    </source>
</evidence>
<feature type="chain" id="PRO_5043640568" description="Saposin B-type domain-containing protein" evidence="1">
    <location>
        <begin position="17"/>
        <end position="109"/>
    </location>
</feature>
<protein>
    <recommendedName>
        <fullName evidence="4">Saposin B-type domain-containing protein</fullName>
    </recommendedName>
</protein>
<sequence>MNALFAVLFIVVAAQAKPIKNVNLCDPCQRTMDTVKNLILGDKPREDILQEILNFCATVPQRERCKARAKANVDDWMAMGDKFYADAACLRLKACEICEASGRSPRANP</sequence>
<dbReference type="SUPFAM" id="SSF47862">
    <property type="entry name" value="Saposin"/>
    <property type="match status" value="1"/>
</dbReference>
<proteinExistence type="predicted"/>
<organism evidence="2 3">
    <name type="scientific">Calicophoron daubneyi</name>
    <name type="common">Rumen fluke</name>
    <name type="synonym">Paramphistomum daubneyi</name>
    <dbReference type="NCBI Taxonomy" id="300641"/>
    <lineage>
        <taxon>Eukaryota</taxon>
        <taxon>Metazoa</taxon>
        <taxon>Spiralia</taxon>
        <taxon>Lophotrochozoa</taxon>
        <taxon>Platyhelminthes</taxon>
        <taxon>Trematoda</taxon>
        <taxon>Digenea</taxon>
        <taxon>Plagiorchiida</taxon>
        <taxon>Pronocephalata</taxon>
        <taxon>Paramphistomoidea</taxon>
        <taxon>Paramphistomidae</taxon>
        <taxon>Calicophoron</taxon>
    </lineage>
</organism>
<evidence type="ECO:0008006" key="4">
    <source>
        <dbReference type="Google" id="ProtNLM"/>
    </source>
</evidence>
<dbReference type="EMBL" id="CAXLJL010000267">
    <property type="protein sequence ID" value="CAL5135364.1"/>
    <property type="molecule type" value="Genomic_DNA"/>
</dbReference>
<evidence type="ECO:0000313" key="2">
    <source>
        <dbReference type="EMBL" id="CAL5135364.1"/>
    </source>
</evidence>